<evidence type="ECO:0000259" key="1">
    <source>
        <dbReference type="Pfam" id="PF00144"/>
    </source>
</evidence>
<sequence>MIDSSADMDGELLPETRRALLHRLAVAQAEGRVPSAVGAVVRGGRTVWTGVRGGAVGPPGAAGEKEGVPTADTRYRIGSITKTFVAVLVMRLCDEGLLDLSDPLGEHLEVPAEAGEEVARATVAQLLSHSAGLAAEPRGPWWERTSGELRPGPADLFGERPVRHPAGRRHHYSNLGYALLGSLVERLRGAPWYDVLREEVLGPLGMDRTTPLPREPYARGWAVHPWADAVLPEPLADTGLMAPAGQLWSTAGDLCRFAAFLAAGDDRVLGVESLARMRTPAVAPEAESWDQAYGLGMQLVRSGGRLLAGHTGSMPGFLAAVWTAPGERLASVALVNATSGLSVGGLAADLLGIVAEREPSFPEPWRPRSQDDPELLALTGPWYWGPSAFALRVCEGRALELVPVGGIGRASRFRPEADGTWTGLDGYYAGETLRVVRGTDGADGAVSHLDLGTFVLTRAPYDPKAPVPGGVDPQGWRAG</sequence>
<gene>
    <name evidence="3" type="ORF">SAMN05192584_12326</name>
</gene>
<protein>
    <submittedName>
        <fullName evidence="3">CubicO group peptidase, beta-lactamase class C family</fullName>
    </submittedName>
</protein>
<name>A0A1I4JAI3_9ACTN</name>
<dbReference type="EMBL" id="FOSG01000023">
    <property type="protein sequence ID" value="SFL63602.1"/>
    <property type="molecule type" value="Genomic_DNA"/>
</dbReference>
<dbReference type="PANTHER" id="PTHR46825:SF7">
    <property type="entry name" value="D-ALANYL-D-ALANINE CARBOXYPEPTIDASE"/>
    <property type="match status" value="1"/>
</dbReference>
<evidence type="ECO:0000313" key="4">
    <source>
        <dbReference type="Proteomes" id="UP000198928"/>
    </source>
</evidence>
<evidence type="ECO:0000313" key="3">
    <source>
        <dbReference type="EMBL" id="SFL63602.1"/>
    </source>
</evidence>
<dbReference type="PANTHER" id="PTHR46825">
    <property type="entry name" value="D-ALANYL-D-ALANINE-CARBOXYPEPTIDASE/ENDOPEPTIDASE AMPH"/>
    <property type="match status" value="1"/>
</dbReference>
<dbReference type="InterPro" id="IPR056008">
    <property type="entry name" value="DUF7586"/>
</dbReference>
<proteinExistence type="predicted"/>
<dbReference type="InterPro" id="IPR050491">
    <property type="entry name" value="AmpC-like"/>
</dbReference>
<feature type="domain" description="DUF7586" evidence="2">
    <location>
        <begin position="372"/>
        <end position="458"/>
    </location>
</feature>
<dbReference type="InterPro" id="IPR001466">
    <property type="entry name" value="Beta-lactam-related"/>
</dbReference>
<reference evidence="4" key="1">
    <citation type="submission" date="2016-10" db="EMBL/GenBank/DDBJ databases">
        <authorList>
            <person name="Varghese N."/>
            <person name="Submissions S."/>
        </authorList>
    </citation>
    <scope>NUCLEOTIDE SEQUENCE [LARGE SCALE GENOMIC DNA]</scope>
    <source>
        <strain evidence="4">PL19</strain>
    </source>
</reference>
<organism evidence="3 4">
    <name type="scientific">Streptomyces pini</name>
    <dbReference type="NCBI Taxonomy" id="1520580"/>
    <lineage>
        <taxon>Bacteria</taxon>
        <taxon>Bacillati</taxon>
        <taxon>Actinomycetota</taxon>
        <taxon>Actinomycetes</taxon>
        <taxon>Kitasatosporales</taxon>
        <taxon>Streptomycetaceae</taxon>
        <taxon>Streptomyces</taxon>
    </lineage>
</organism>
<keyword evidence="4" id="KW-1185">Reference proteome</keyword>
<feature type="domain" description="Beta-lactamase-related" evidence="1">
    <location>
        <begin position="28"/>
        <end position="348"/>
    </location>
</feature>
<dbReference type="Pfam" id="PF00144">
    <property type="entry name" value="Beta-lactamase"/>
    <property type="match status" value="1"/>
</dbReference>
<evidence type="ECO:0000259" key="2">
    <source>
        <dbReference type="Pfam" id="PF24491"/>
    </source>
</evidence>
<dbReference type="Proteomes" id="UP000198928">
    <property type="component" value="Unassembled WGS sequence"/>
</dbReference>
<dbReference type="InterPro" id="IPR012338">
    <property type="entry name" value="Beta-lactam/transpept-like"/>
</dbReference>
<dbReference type="Gene3D" id="3.40.710.10">
    <property type="entry name" value="DD-peptidase/beta-lactamase superfamily"/>
    <property type="match status" value="1"/>
</dbReference>
<dbReference type="RefSeq" id="WP_245794009.1">
    <property type="nucleotide sequence ID" value="NZ_FOSG01000023.1"/>
</dbReference>
<dbReference type="AlphaFoldDB" id="A0A1I4JAI3"/>
<dbReference type="SUPFAM" id="SSF56601">
    <property type="entry name" value="beta-lactamase/transpeptidase-like"/>
    <property type="match status" value="1"/>
</dbReference>
<accession>A0A1I4JAI3</accession>
<dbReference type="Pfam" id="PF24491">
    <property type="entry name" value="DUF7586"/>
    <property type="match status" value="1"/>
</dbReference>